<organism evidence="7 8">
    <name type="scientific">Streptomyces canarius</name>
    <dbReference type="NCBI Taxonomy" id="285453"/>
    <lineage>
        <taxon>Bacteria</taxon>
        <taxon>Bacillati</taxon>
        <taxon>Actinomycetota</taxon>
        <taxon>Actinomycetes</taxon>
        <taxon>Kitasatosporales</taxon>
        <taxon>Streptomycetaceae</taxon>
        <taxon>Streptomyces</taxon>
    </lineage>
</organism>
<comment type="cofactor">
    <cofactor evidence="1">
        <name>pyridoxal 5'-phosphate</name>
        <dbReference type="ChEBI" id="CHEBI:597326"/>
    </cofactor>
</comment>
<dbReference type="InterPro" id="IPR015421">
    <property type="entry name" value="PyrdxlP-dep_Trfase_major"/>
</dbReference>
<dbReference type="RefSeq" id="WP_189893722.1">
    <property type="nucleotide sequence ID" value="NZ_BMVN01000044.1"/>
</dbReference>
<evidence type="ECO:0000313" key="7">
    <source>
        <dbReference type="EMBL" id="GHA61236.1"/>
    </source>
</evidence>
<dbReference type="PANTHER" id="PTHR30244">
    <property type="entry name" value="TRANSAMINASE"/>
    <property type="match status" value="1"/>
</dbReference>
<dbReference type="SUPFAM" id="SSF53383">
    <property type="entry name" value="PLP-dependent transferases"/>
    <property type="match status" value="1"/>
</dbReference>
<evidence type="ECO:0000256" key="5">
    <source>
        <dbReference type="ARBA" id="ARBA00038398"/>
    </source>
</evidence>
<dbReference type="InterPro" id="IPR015422">
    <property type="entry name" value="PyrdxlP-dep_Trfase_small"/>
</dbReference>
<evidence type="ECO:0000256" key="2">
    <source>
        <dbReference type="ARBA" id="ARBA00022576"/>
    </source>
</evidence>
<dbReference type="Gene3D" id="3.90.1150.10">
    <property type="entry name" value="Aspartate Aminotransferase, domain 1"/>
    <property type="match status" value="1"/>
</dbReference>
<comment type="caution">
    <text evidence="7">The sequence shown here is derived from an EMBL/GenBank/DDBJ whole genome shotgun (WGS) entry which is preliminary data.</text>
</comment>
<keyword evidence="8" id="KW-1185">Reference proteome</keyword>
<proteinExistence type="inferred from homology"/>
<dbReference type="CDD" id="cd00616">
    <property type="entry name" value="AHBA_syn"/>
    <property type="match status" value="1"/>
</dbReference>
<keyword evidence="2" id="KW-0032">Aminotransferase</keyword>
<protein>
    <submittedName>
        <fullName evidence="7">8-amino-3,8-dideoxy-alpha-D-manno-octulosonate transaminase</fullName>
    </submittedName>
</protein>
<accession>A0ABQ3DAF4</accession>
<evidence type="ECO:0000256" key="3">
    <source>
        <dbReference type="ARBA" id="ARBA00022679"/>
    </source>
</evidence>
<evidence type="ECO:0000256" key="1">
    <source>
        <dbReference type="ARBA" id="ARBA00001933"/>
    </source>
</evidence>
<gene>
    <name evidence="7" type="primary">kdnA</name>
    <name evidence="7" type="ORF">GCM10010345_76730</name>
</gene>
<reference evidence="8" key="1">
    <citation type="journal article" date="2019" name="Int. J. Syst. Evol. Microbiol.">
        <title>The Global Catalogue of Microorganisms (GCM) 10K type strain sequencing project: providing services to taxonomists for standard genome sequencing and annotation.</title>
        <authorList>
            <consortium name="The Broad Institute Genomics Platform"/>
            <consortium name="The Broad Institute Genome Sequencing Center for Infectious Disease"/>
            <person name="Wu L."/>
            <person name="Ma J."/>
        </authorList>
    </citation>
    <scope>NUCLEOTIDE SEQUENCE [LARGE SCALE GENOMIC DNA]</scope>
    <source>
        <strain evidence="8">JCM 4733</strain>
    </source>
</reference>
<dbReference type="Proteomes" id="UP000653644">
    <property type="component" value="Unassembled WGS sequence"/>
</dbReference>
<dbReference type="EMBL" id="BMVN01000044">
    <property type="protein sequence ID" value="GHA61236.1"/>
    <property type="molecule type" value="Genomic_DNA"/>
</dbReference>
<evidence type="ECO:0000256" key="6">
    <source>
        <dbReference type="RuleBase" id="RU004508"/>
    </source>
</evidence>
<comment type="similarity">
    <text evidence="5">Belongs to the DegT/DnrJ/EryC1 family. L-glutamine:2-deoxy-scyllo-inosose/scyllo-inosose aminotransferase subfamily.</text>
</comment>
<keyword evidence="3" id="KW-0808">Transferase</keyword>
<dbReference type="InterPro" id="IPR015424">
    <property type="entry name" value="PyrdxlP-dep_Trfase"/>
</dbReference>
<dbReference type="Gene3D" id="3.40.640.10">
    <property type="entry name" value="Type I PLP-dependent aspartate aminotransferase-like (Major domain)"/>
    <property type="match status" value="1"/>
</dbReference>
<evidence type="ECO:0000256" key="4">
    <source>
        <dbReference type="ARBA" id="ARBA00022898"/>
    </source>
</evidence>
<evidence type="ECO:0000313" key="8">
    <source>
        <dbReference type="Proteomes" id="UP000653644"/>
    </source>
</evidence>
<keyword evidence="4 6" id="KW-0663">Pyridoxal phosphate</keyword>
<sequence>MPGPGYAFLGTEEAANVEAVLKDWQLTRYSYDKPETTSFVLRFEQAVQSLFDVPHAVAVNSGTSALITALAAIGVGPGDEVIVPGYTFIASIGSIVYSGATPVLAEIDESLTLDPRDVEAKITPSTKAIMAVHMLGAPCDLAALREIAQRHDLAIVEDVAQACGGSYRGRRLGTHGTVGAFSLNPFKVITSGEGGFVLTSDAHLYQRGYSFQDQGWFPLRTDTGDGDILFGLNLRMPELSGAVACAQLDKLDEVLAATRSVKHAVAARIPARDGVRRRTLHDREGECGTLLIHIFDHPADATSVADALGTKTMLHSGRHYYGNMPQLAALTDGTASPAPFRAPGTESKHDYRRGSLPQTDDILARAVAISIGVSDSYLGAGYGVTVQATESDIERAADQFTATVDAVLG</sequence>
<name>A0ABQ3DAF4_9ACTN</name>
<dbReference type="PANTHER" id="PTHR30244:SF34">
    <property type="entry name" value="DTDP-4-AMINO-4,6-DIDEOXYGALACTOSE TRANSAMINASE"/>
    <property type="match status" value="1"/>
</dbReference>
<dbReference type="InterPro" id="IPR000653">
    <property type="entry name" value="DegT/StrS_aminotransferase"/>
</dbReference>
<dbReference type="Pfam" id="PF01041">
    <property type="entry name" value="DegT_DnrJ_EryC1"/>
    <property type="match status" value="1"/>
</dbReference>